<reference evidence="1" key="2">
    <citation type="journal article" date="2015" name="Fish Shellfish Immunol.">
        <title>Early steps in the European eel (Anguilla anguilla)-Vibrio vulnificus interaction in the gills: Role of the RtxA13 toxin.</title>
        <authorList>
            <person name="Callol A."/>
            <person name="Pajuelo D."/>
            <person name="Ebbesson L."/>
            <person name="Teles M."/>
            <person name="MacKenzie S."/>
            <person name="Amaro C."/>
        </authorList>
    </citation>
    <scope>NUCLEOTIDE SEQUENCE</scope>
</reference>
<protein>
    <submittedName>
        <fullName evidence="1">Uncharacterized protein</fullName>
    </submittedName>
</protein>
<evidence type="ECO:0000313" key="1">
    <source>
        <dbReference type="EMBL" id="JAH85603.1"/>
    </source>
</evidence>
<reference evidence="1" key="1">
    <citation type="submission" date="2014-11" db="EMBL/GenBank/DDBJ databases">
        <authorList>
            <person name="Amaro Gonzalez C."/>
        </authorList>
    </citation>
    <scope>NUCLEOTIDE SEQUENCE</scope>
</reference>
<organism evidence="1">
    <name type="scientific">Anguilla anguilla</name>
    <name type="common">European freshwater eel</name>
    <name type="synonym">Muraena anguilla</name>
    <dbReference type="NCBI Taxonomy" id="7936"/>
    <lineage>
        <taxon>Eukaryota</taxon>
        <taxon>Metazoa</taxon>
        <taxon>Chordata</taxon>
        <taxon>Craniata</taxon>
        <taxon>Vertebrata</taxon>
        <taxon>Euteleostomi</taxon>
        <taxon>Actinopterygii</taxon>
        <taxon>Neopterygii</taxon>
        <taxon>Teleostei</taxon>
        <taxon>Anguilliformes</taxon>
        <taxon>Anguillidae</taxon>
        <taxon>Anguilla</taxon>
    </lineage>
</organism>
<proteinExistence type="predicted"/>
<sequence>MWPSSCTVNQNSTNKRESYYAIEVYVSIPYARMYTVVLISPLLCSLVAHNAYVSSRDLTNWHSLRFETAHIIQGKSALSFLLITYLSNPEWKLSRAADGCNSEYYQVSSAETEEGRGSRTGLLH</sequence>
<dbReference type="AlphaFoldDB" id="A0A0E9W7Z6"/>
<accession>A0A0E9W7Z6</accession>
<dbReference type="EMBL" id="GBXM01022974">
    <property type="protein sequence ID" value="JAH85603.1"/>
    <property type="molecule type" value="Transcribed_RNA"/>
</dbReference>
<name>A0A0E9W7Z6_ANGAN</name>